<evidence type="ECO:0000256" key="2">
    <source>
        <dbReference type="ARBA" id="ARBA00005153"/>
    </source>
</evidence>
<dbReference type="CDD" id="cd01997">
    <property type="entry name" value="GMP_synthase_C"/>
    <property type="match status" value="1"/>
</dbReference>
<sequence length="519" mass="57153">MSKVIILDFGSQVTQLIARRVREAGVYSEIHPCVIAAEEVAAMRPDAVILSGGPASVGEKDAPRLDKGILSLGVPVLGICYGMQLLAHELGGELAQSQTREYGPADLEKVADCALWKGMESFARGKNSRVWMSHGDKVKTPPPGFIVTARTATLDVAAMSCEERGIYALQFHPEVHHSEEGARMIQNFLFSVAHITPDWTMSSFVERVVRDVRETVGESHVICALSGGVDSTVVAVLLHKAIGHQLHCIFVDNGVLRQNEGEQVVGYLREHFDLNLKYVQAADLFLSLLSGVDDPEKKRKIIGHTFIDVFDKEATAIKDAGHDVKFLAQGTLYPDVIESVSYKGPSAVIKSHHNVGGLPAKMNMKLIEPLRELFKDEVRAVGAELGIPESILWRHPFPGPGLAIRIIGEVTRERLDILRKADVIVMDELRSSGWYRKVWQGFAVLLPLKTVGVMGDGRTYEHVVALRIVESVDAMTADWARLPDDLLARISGRIINEVKGVNRVVYDISSKPPSTIEWE</sequence>
<dbReference type="InterPro" id="IPR004739">
    <property type="entry name" value="GMP_synth_GATase"/>
</dbReference>
<dbReference type="GO" id="GO:0003921">
    <property type="term" value="F:GMP synthase activity"/>
    <property type="evidence" value="ECO:0007669"/>
    <property type="project" value="InterPro"/>
</dbReference>
<evidence type="ECO:0000256" key="8">
    <source>
        <dbReference type="ARBA" id="ARBA00022962"/>
    </source>
</evidence>
<comment type="subunit">
    <text evidence="9">Homodimer.</text>
</comment>
<evidence type="ECO:0000256" key="4">
    <source>
        <dbReference type="ARBA" id="ARBA00022741"/>
    </source>
</evidence>
<reference evidence="12" key="1">
    <citation type="journal article" date="2021" name="PeerJ">
        <title>Extensive microbial diversity within the chicken gut microbiome revealed by metagenomics and culture.</title>
        <authorList>
            <person name="Gilroy R."/>
            <person name="Ravi A."/>
            <person name="Getino M."/>
            <person name="Pursley I."/>
            <person name="Horton D.L."/>
            <person name="Alikhan N.F."/>
            <person name="Baker D."/>
            <person name="Gharbi K."/>
            <person name="Hall N."/>
            <person name="Watson M."/>
            <person name="Adriaenssens E.M."/>
            <person name="Foster-Nyarko E."/>
            <person name="Jarju S."/>
            <person name="Secka A."/>
            <person name="Antonio M."/>
            <person name="Oren A."/>
            <person name="Chaudhuri R.R."/>
            <person name="La Ragione R."/>
            <person name="Hildebrand F."/>
            <person name="Pallen M.J."/>
        </authorList>
    </citation>
    <scope>NUCLEOTIDE SEQUENCE</scope>
    <source>
        <strain evidence="12">ChiGjej2B2-19336</strain>
    </source>
</reference>
<name>A0A921DTL9_9BACT</name>
<dbReference type="FunFam" id="3.40.50.620:FF:000001">
    <property type="entry name" value="GMP synthase [glutamine-hydrolyzing]"/>
    <property type="match status" value="1"/>
</dbReference>
<dbReference type="NCBIfam" id="TIGR00884">
    <property type="entry name" value="guaA_Cterm"/>
    <property type="match status" value="1"/>
</dbReference>
<dbReference type="InterPro" id="IPR022310">
    <property type="entry name" value="NAD/GMP_synthase"/>
</dbReference>
<dbReference type="GO" id="GO:0005524">
    <property type="term" value="F:ATP binding"/>
    <property type="evidence" value="ECO:0007669"/>
    <property type="project" value="UniProtKB-UniRule"/>
</dbReference>
<dbReference type="EC" id="6.3.5.2" evidence="9"/>
<keyword evidence="5 9" id="KW-0332">GMP biosynthesis</keyword>
<dbReference type="SUPFAM" id="SSF52402">
    <property type="entry name" value="Adenine nucleotide alpha hydrolases-like"/>
    <property type="match status" value="1"/>
</dbReference>
<reference evidence="12" key="2">
    <citation type="submission" date="2021-09" db="EMBL/GenBank/DDBJ databases">
        <authorList>
            <person name="Gilroy R."/>
        </authorList>
    </citation>
    <scope>NUCLEOTIDE SEQUENCE</scope>
    <source>
        <strain evidence="12">ChiGjej2B2-19336</strain>
    </source>
</reference>
<dbReference type="PRINTS" id="PR00099">
    <property type="entry name" value="CPSGATASE"/>
</dbReference>
<dbReference type="Proteomes" id="UP000698963">
    <property type="component" value="Unassembled WGS sequence"/>
</dbReference>
<dbReference type="Gene3D" id="3.40.50.620">
    <property type="entry name" value="HUPs"/>
    <property type="match status" value="1"/>
</dbReference>
<dbReference type="SUPFAM" id="SSF52317">
    <property type="entry name" value="Class I glutamine amidotransferase-like"/>
    <property type="match status" value="1"/>
</dbReference>
<feature type="active site" description="Nucleophile" evidence="9">
    <location>
        <position position="80"/>
    </location>
</feature>
<keyword evidence="6 9" id="KW-0658">Purine biosynthesis</keyword>
<dbReference type="CDD" id="cd01742">
    <property type="entry name" value="GATase1_GMP_Synthase"/>
    <property type="match status" value="1"/>
</dbReference>
<dbReference type="InterPro" id="IPR029062">
    <property type="entry name" value="Class_I_gatase-like"/>
</dbReference>
<dbReference type="FunFam" id="3.40.50.880:FF:000001">
    <property type="entry name" value="GMP synthase [glutamine-hydrolyzing]"/>
    <property type="match status" value="1"/>
</dbReference>
<dbReference type="PANTHER" id="PTHR11922:SF2">
    <property type="entry name" value="GMP SYNTHASE [GLUTAMINE-HYDROLYZING]"/>
    <property type="match status" value="1"/>
</dbReference>
<gene>
    <name evidence="9 12" type="primary">guaA</name>
    <name evidence="12" type="ORF">K8W16_11325</name>
</gene>
<feature type="binding site" evidence="10">
    <location>
        <begin position="226"/>
        <end position="232"/>
    </location>
    <ligand>
        <name>ATP</name>
        <dbReference type="ChEBI" id="CHEBI:30616"/>
    </ligand>
</feature>
<dbReference type="PRINTS" id="PR00097">
    <property type="entry name" value="ANTSNTHASEII"/>
</dbReference>
<dbReference type="FunFam" id="3.30.300.10:FF:000002">
    <property type="entry name" value="GMP synthase [glutamine-hydrolyzing]"/>
    <property type="match status" value="1"/>
</dbReference>
<dbReference type="Pfam" id="PF00958">
    <property type="entry name" value="GMP_synt_C"/>
    <property type="match status" value="1"/>
</dbReference>
<dbReference type="EMBL" id="DYZA01000233">
    <property type="protein sequence ID" value="HJD98222.1"/>
    <property type="molecule type" value="Genomic_DNA"/>
</dbReference>
<dbReference type="PRINTS" id="PR00096">
    <property type="entry name" value="GATASE"/>
</dbReference>
<feature type="domain" description="GMPS ATP-PPase" evidence="11">
    <location>
        <begin position="199"/>
        <end position="394"/>
    </location>
</feature>
<dbReference type="InterPro" id="IPR017926">
    <property type="entry name" value="GATASE"/>
</dbReference>
<accession>A0A921DTL9</accession>
<evidence type="ECO:0000313" key="13">
    <source>
        <dbReference type="Proteomes" id="UP000698963"/>
    </source>
</evidence>
<comment type="caution">
    <text evidence="12">The sequence shown here is derived from an EMBL/GenBank/DDBJ whole genome shotgun (WGS) entry which is preliminary data.</text>
</comment>
<evidence type="ECO:0000256" key="7">
    <source>
        <dbReference type="ARBA" id="ARBA00022840"/>
    </source>
</evidence>
<evidence type="ECO:0000256" key="3">
    <source>
        <dbReference type="ARBA" id="ARBA00022598"/>
    </source>
</evidence>
<evidence type="ECO:0000313" key="12">
    <source>
        <dbReference type="EMBL" id="HJD98222.1"/>
    </source>
</evidence>
<dbReference type="PROSITE" id="PS51273">
    <property type="entry name" value="GATASE_TYPE_1"/>
    <property type="match status" value="1"/>
</dbReference>
<feature type="active site" evidence="9">
    <location>
        <position position="174"/>
    </location>
</feature>
<keyword evidence="7 9" id="KW-0067">ATP-binding</keyword>
<evidence type="ECO:0000256" key="9">
    <source>
        <dbReference type="HAMAP-Rule" id="MF_00344"/>
    </source>
</evidence>
<dbReference type="PANTHER" id="PTHR11922">
    <property type="entry name" value="GMP SYNTHASE-RELATED"/>
    <property type="match status" value="1"/>
</dbReference>
<comment type="pathway">
    <text evidence="2 9">Purine metabolism; GMP biosynthesis; GMP from XMP (L-Gln route): step 1/1.</text>
</comment>
<evidence type="ECO:0000256" key="1">
    <source>
        <dbReference type="ARBA" id="ARBA00002332"/>
    </source>
</evidence>
<keyword evidence="8 9" id="KW-0315">Glutamine amidotransferase</keyword>
<evidence type="ECO:0000256" key="6">
    <source>
        <dbReference type="ARBA" id="ARBA00022755"/>
    </source>
</evidence>
<dbReference type="SUPFAM" id="SSF54810">
    <property type="entry name" value="GMP synthetase C-terminal dimerisation domain"/>
    <property type="match status" value="1"/>
</dbReference>
<evidence type="ECO:0000256" key="5">
    <source>
        <dbReference type="ARBA" id="ARBA00022749"/>
    </source>
</evidence>
<dbReference type="AlphaFoldDB" id="A0A921DTL9"/>
<dbReference type="RefSeq" id="WP_304123855.1">
    <property type="nucleotide sequence ID" value="NZ_DYZA01000233.1"/>
</dbReference>
<dbReference type="Pfam" id="PF00117">
    <property type="entry name" value="GATase"/>
    <property type="match status" value="1"/>
</dbReference>
<dbReference type="NCBIfam" id="TIGR00888">
    <property type="entry name" value="guaA_Nterm"/>
    <property type="match status" value="1"/>
</dbReference>
<organism evidence="12 13">
    <name type="scientific">Mailhella massiliensis</name>
    <dbReference type="NCBI Taxonomy" id="1903261"/>
    <lineage>
        <taxon>Bacteria</taxon>
        <taxon>Pseudomonadati</taxon>
        <taxon>Thermodesulfobacteriota</taxon>
        <taxon>Desulfovibrionia</taxon>
        <taxon>Desulfovibrionales</taxon>
        <taxon>Desulfovibrionaceae</taxon>
        <taxon>Mailhella</taxon>
    </lineage>
</organism>
<dbReference type="Gene3D" id="3.40.50.880">
    <property type="match status" value="1"/>
</dbReference>
<dbReference type="Pfam" id="PF02540">
    <property type="entry name" value="NAD_synthase"/>
    <property type="match status" value="1"/>
</dbReference>
<dbReference type="HAMAP" id="MF_00344">
    <property type="entry name" value="GMP_synthase"/>
    <property type="match status" value="1"/>
</dbReference>
<keyword evidence="4 9" id="KW-0547">Nucleotide-binding</keyword>
<dbReference type="InterPro" id="IPR001674">
    <property type="entry name" value="GMP_synth_C"/>
</dbReference>
<dbReference type="Gene3D" id="3.30.300.10">
    <property type="match status" value="1"/>
</dbReference>
<evidence type="ECO:0000259" key="11">
    <source>
        <dbReference type="PROSITE" id="PS51553"/>
    </source>
</evidence>
<keyword evidence="3 9" id="KW-0436">Ligase</keyword>
<dbReference type="InterPro" id="IPR022955">
    <property type="entry name" value="GMP_synthase"/>
</dbReference>
<protein>
    <recommendedName>
        <fullName evidence="9">GMP synthase [glutamine-hydrolyzing]</fullName>
        <ecNumber evidence="9">6.3.5.2</ecNumber>
    </recommendedName>
    <alternativeName>
        <fullName evidence="9">GMP synthetase</fullName>
    </alternativeName>
    <alternativeName>
        <fullName evidence="9">Glutamine amidotransferase</fullName>
    </alternativeName>
</protein>
<comment type="catalytic activity">
    <reaction evidence="9">
        <text>XMP + L-glutamine + ATP + H2O = GMP + L-glutamate + AMP + diphosphate + 2 H(+)</text>
        <dbReference type="Rhea" id="RHEA:11680"/>
        <dbReference type="ChEBI" id="CHEBI:15377"/>
        <dbReference type="ChEBI" id="CHEBI:15378"/>
        <dbReference type="ChEBI" id="CHEBI:29985"/>
        <dbReference type="ChEBI" id="CHEBI:30616"/>
        <dbReference type="ChEBI" id="CHEBI:33019"/>
        <dbReference type="ChEBI" id="CHEBI:57464"/>
        <dbReference type="ChEBI" id="CHEBI:58115"/>
        <dbReference type="ChEBI" id="CHEBI:58359"/>
        <dbReference type="ChEBI" id="CHEBI:456215"/>
        <dbReference type="EC" id="6.3.5.2"/>
    </reaction>
</comment>
<dbReference type="InterPro" id="IPR025777">
    <property type="entry name" value="GMPS_ATP_PPase_dom"/>
</dbReference>
<evidence type="ECO:0000256" key="10">
    <source>
        <dbReference type="PROSITE-ProRule" id="PRU00886"/>
    </source>
</evidence>
<dbReference type="InterPro" id="IPR014729">
    <property type="entry name" value="Rossmann-like_a/b/a_fold"/>
</dbReference>
<dbReference type="NCBIfam" id="NF000848">
    <property type="entry name" value="PRK00074.1"/>
    <property type="match status" value="1"/>
</dbReference>
<comment type="function">
    <text evidence="1 9">Catalyzes the synthesis of GMP from XMP.</text>
</comment>
<proteinExistence type="inferred from homology"/>
<feature type="active site" evidence="9">
    <location>
        <position position="172"/>
    </location>
</feature>
<dbReference type="GO" id="GO:0005829">
    <property type="term" value="C:cytosol"/>
    <property type="evidence" value="ECO:0007669"/>
    <property type="project" value="TreeGrafter"/>
</dbReference>
<dbReference type="PROSITE" id="PS51553">
    <property type="entry name" value="GMPS_ATP_PPASE"/>
    <property type="match status" value="1"/>
</dbReference>